<proteinExistence type="predicted"/>
<feature type="domain" description="Prolamin-like" evidence="3">
    <location>
        <begin position="46"/>
        <end position="108"/>
    </location>
</feature>
<evidence type="ECO:0000256" key="1">
    <source>
        <dbReference type="ARBA" id="ARBA00022729"/>
    </source>
</evidence>
<evidence type="ECO:0000259" key="3">
    <source>
        <dbReference type="Pfam" id="PF05617"/>
    </source>
</evidence>
<dbReference type="Proteomes" id="UP001558713">
    <property type="component" value="Unassembled WGS sequence"/>
</dbReference>
<comment type="caution">
    <text evidence="4">The sequence shown here is derived from an EMBL/GenBank/DDBJ whole genome shotgun (WGS) entry which is preliminary data.</text>
</comment>
<evidence type="ECO:0000313" key="4">
    <source>
        <dbReference type="EMBL" id="KAL1206580.1"/>
    </source>
</evidence>
<feature type="domain" description="Prolamin-like" evidence="3">
    <location>
        <begin position="135"/>
        <end position="196"/>
    </location>
</feature>
<dbReference type="EMBL" id="JBANAX010000497">
    <property type="protein sequence ID" value="KAL1206580.1"/>
    <property type="molecule type" value="Genomic_DNA"/>
</dbReference>
<protein>
    <recommendedName>
        <fullName evidence="3">Prolamin-like domain-containing protein</fullName>
    </recommendedName>
</protein>
<dbReference type="Pfam" id="PF05617">
    <property type="entry name" value="Prolamin_like"/>
    <property type="match status" value="2"/>
</dbReference>
<keyword evidence="1 2" id="KW-0732">Signal</keyword>
<evidence type="ECO:0000313" key="5">
    <source>
        <dbReference type="Proteomes" id="UP001558713"/>
    </source>
</evidence>
<dbReference type="PANTHER" id="PTHR31181">
    <property type="entry name" value="EGG CELL-SECRETED PROTEIN 1.4"/>
    <property type="match status" value="1"/>
</dbReference>
<feature type="chain" id="PRO_5044777580" description="Prolamin-like domain-containing protein" evidence="2">
    <location>
        <begin position="27"/>
        <end position="206"/>
    </location>
</feature>
<dbReference type="InterPro" id="IPR008502">
    <property type="entry name" value="Prolamin-like"/>
</dbReference>
<dbReference type="AlphaFoldDB" id="A0ABD1AY38"/>
<evidence type="ECO:0000256" key="2">
    <source>
        <dbReference type="SAM" id="SignalP"/>
    </source>
</evidence>
<reference evidence="4 5" key="1">
    <citation type="submission" date="2024-04" db="EMBL/GenBank/DDBJ databases">
        <title>Genome assembly C_amara_ONT_v2.</title>
        <authorList>
            <person name="Yant L."/>
            <person name="Moore C."/>
            <person name="Slenker M."/>
        </authorList>
    </citation>
    <scope>NUCLEOTIDE SEQUENCE [LARGE SCALE GENOMIC DNA]</scope>
    <source>
        <tissue evidence="4">Leaf</tissue>
    </source>
</reference>
<organism evidence="4 5">
    <name type="scientific">Cardamine amara subsp. amara</name>
    <dbReference type="NCBI Taxonomy" id="228776"/>
    <lineage>
        <taxon>Eukaryota</taxon>
        <taxon>Viridiplantae</taxon>
        <taxon>Streptophyta</taxon>
        <taxon>Embryophyta</taxon>
        <taxon>Tracheophyta</taxon>
        <taxon>Spermatophyta</taxon>
        <taxon>Magnoliopsida</taxon>
        <taxon>eudicotyledons</taxon>
        <taxon>Gunneridae</taxon>
        <taxon>Pentapetalae</taxon>
        <taxon>rosids</taxon>
        <taxon>malvids</taxon>
        <taxon>Brassicales</taxon>
        <taxon>Brassicaceae</taxon>
        <taxon>Cardamineae</taxon>
        <taxon>Cardamine</taxon>
    </lineage>
</organism>
<gene>
    <name evidence="4" type="ORF">V5N11_027147</name>
</gene>
<accession>A0ABD1AY38</accession>
<keyword evidence="5" id="KW-1185">Reference proteome</keyword>
<sequence>MEGKIQTLFSTILVVTLFTLLRPGLAEFHVKRPFPFLPGFPIGLPKCWSSLLSVEGCEIEIFKSVLTGKFENIGHACCKAFNEVDAKCWPQMFPLNPFFPPLLKNICSRIIAAAPTHTMPLLPIIHRSPIDLKPCFSSIINIPGCVSEIHKSIFTGKFGNIGPKCCKAFLDVDAKCWPKMFPLNPFFPRLLKNECSRINAADSTHK</sequence>
<dbReference type="PANTHER" id="PTHR31181:SF53">
    <property type="entry name" value="EGG CELL-SECRETED-LIKE PROTEIN-RELATED"/>
    <property type="match status" value="1"/>
</dbReference>
<name>A0ABD1AY38_CARAN</name>
<feature type="signal peptide" evidence="2">
    <location>
        <begin position="1"/>
        <end position="26"/>
    </location>
</feature>